<reference evidence="1 2" key="1">
    <citation type="journal article" date="2019" name="Microbiol. Resour. Announc.">
        <title>Complete Genome Sequence of Halomonas sulfidaeris Strain Esulfide1 Isolated from a Metal Sulfide Rock at a Depth of 2,200 Meters, Obtained Using Nanopore Sequencing.</title>
        <authorList>
            <person name="Saito M."/>
            <person name="Nishigata A."/>
            <person name="Galipon J."/>
            <person name="Arakawa K."/>
        </authorList>
    </citation>
    <scope>NUCLEOTIDE SEQUENCE [LARGE SCALE GENOMIC DNA]</scope>
    <source>
        <strain evidence="1 2">ATCC BAA-803</strain>
    </source>
</reference>
<evidence type="ECO:0000313" key="2">
    <source>
        <dbReference type="Proteomes" id="UP000320231"/>
    </source>
</evidence>
<dbReference type="Proteomes" id="UP000320231">
    <property type="component" value="Chromosome"/>
</dbReference>
<gene>
    <name evidence="1" type="ORF">HSBAA_17500</name>
</gene>
<dbReference type="EMBL" id="AP019514">
    <property type="protein sequence ID" value="BBI60444.1"/>
    <property type="molecule type" value="Genomic_DNA"/>
</dbReference>
<evidence type="ECO:0000313" key="1">
    <source>
        <dbReference type="EMBL" id="BBI60444.1"/>
    </source>
</evidence>
<accession>A0A455UB39</accession>
<organism evidence="1 2">
    <name type="scientific">Vreelandella sulfidaeris</name>
    <dbReference type="NCBI Taxonomy" id="115553"/>
    <lineage>
        <taxon>Bacteria</taxon>
        <taxon>Pseudomonadati</taxon>
        <taxon>Pseudomonadota</taxon>
        <taxon>Gammaproteobacteria</taxon>
        <taxon>Oceanospirillales</taxon>
        <taxon>Halomonadaceae</taxon>
        <taxon>Vreelandella</taxon>
    </lineage>
</organism>
<proteinExistence type="predicted"/>
<sequence length="70" mass="7516">MGARQHRLGGVGNRQLGNFVSHFVHGGQHGVKAVAEHHAVGEVVDIFAGAGKVNELGDRMQLRLIGNLFF</sequence>
<dbReference type="KEGG" id="hsr:HSBAA_17500"/>
<name>A0A455UB39_9GAMM</name>
<dbReference type="AlphaFoldDB" id="A0A455UB39"/>
<protein>
    <submittedName>
        <fullName evidence="1">Uncharacterized protein</fullName>
    </submittedName>
</protein>